<reference evidence="1 2" key="1">
    <citation type="submission" date="2020-08" db="EMBL/GenBank/DDBJ databases">
        <title>Genome sequence of Sphingomonas daechungensis KACC 18115T.</title>
        <authorList>
            <person name="Hyun D.-W."/>
            <person name="Bae J.-W."/>
        </authorList>
    </citation>
    <scope>NUCLEOTIDE SEQUENCE [LARGE SCALE GENOMIC DNA]</scope>
    <source>
        <strain evidence="1 2">KACC 18115</strain>
    </source>
</reference>
<evidence type="ECO:0000313" key="2">
    <source>
        <dbReference type="Proteomes" id="UP000516134"/>
    </source>
</evidence>
<evidence type="ECO:0000313" key="1">
    <source>
        <dbReference type="EMBL" id="QNP43713.1"/>
    </source>
</evidence>
<accession>A0ABX6T7S3</accession>
<evidence type="ECO:0008006" key="3">
    <source>
        <dbReference type="Google" id="ProtNLM"/>
    </source>
</evidence>
<name>A0ABX6T7S3_9SPHN</name>
<dbReference type="RefSeq" id="WP_187715138.1">
    <property type="nucleotide sequence ID" value="NZ_BAABJC010000001.1"/>
</dbReference>
<gene>
    <name evidence="1" type="ORF">H9L15_03275</name>
</gene>
<proteinExistence type="predicted"/>
<dbReference type="EMBL" id="CP060780">
    <property type="protein sequence ID" value="QNP43713.1"/>
    <property type="molecule type" value="Genomic_DNA"/>
</dbReference>
<dbReference type="Proteomes" id="UP000516134">
    <property type="component" value="Chromosome"/>
</dbReference>
<keyword evidence="2" id="KW-1185">Reference proteome</keyword>
<organism evidence="1 2">
    <name type="scientific">Sphingomonas daechungensis</name>
    <dbReference type="NCBI Taxonomy" id="1176646"/>
    <lineage>
        <taxon>Bacteria</taxon>
        <taxon>Pseudomonadati</taxon>
        <taxon>Pseudomonadota</taxon>
        <taxon>Alphaproteobacteria</taxon>
        <taxon>Sphingomonadales</taxon>
        <taxon>Sphingomonadaceae</taxon>
        <taxon>Sphingomonas</taxon>
    </lineage>
</organism>
<sequence length="223" mass="24862">MQSSVFTFFDRVRVINLADRPDRKREIKRDLRPLGWTPDESDFLVASRPVVSGPFISIGAHGCFQSHARAVREAARAKESLLILEDDCSFLPEAGTYEVPDCDIFYGGWNELAEDGDYVVGSHCMGFSRRAVQLLDSYLAAFLAAPADPKAMTEPGFDPAVKPGIDGAYVWFRRAHPELTTVFANLSFQRSSRSDVTPGRLDQISFLRTPLSVARRFKTLAAR</sequence>
<protein>
    <recommendedName>
        <fullName evidence="3">Glycosyltransferase family 25 protein</fullName>
    </recommendedName>
</protein>